<dbReference type="PANTHER" id="PTHR46769">
    <property type="entry name" value="POLYCYSTIC KIDNEY AND HEPATIC DISEASE 1 (AUTOSOMAL RECESSIVE)-LIKE 1"/>
    <property type="match status" value="1"/>
</dbReference>
<keyword evidence="4" id="KW-1185">Reference proteome</keyword>
<protein>
    <submittedName>
        <fullName evidence="3">Cell shape-determining protein</fullName>
    </submittedName>
</protein>
<feature type="domain" description="IPT/TIG" evidence="2">
    <location>
        <begin position="1"/>
        <end position="82"/>
    </location>
</feature>
<dbReference type="Pfam" id="PF01833">
    <property type="entry name" value="TIG"/>
    <property type="match status" value="4"/>
</dbReference>
<feature type="domain" description="IPT/TIG" evidence="2">
    <location>
        <begin position="171"/>
        <end position="252"/>
    </location>
</feature>
<accession>A0ABX1RC79</accession>
<evidence type="ECO:0000259" key="2">
    <source>
        <dbReference type="SMART" id="SM00429"/>
    </source>
</evidence>
<sequence length="338" mass="32120">MPTLTSLNPAVGSTVGGTVVTITGTGLTGSSAVTFGGIPATSFTVISATQVTATAPAHAAGNALVTVTGPTGVSNPLNFVYQAPVTPVVTTVSPSSGPTPGGTVVTITGTGFTGVTAVTFGGAPAASFTVNSATQITATTPVHAAGAAPVVVTKPGANSSNADVAFFYVNSAAITSLTPDQGPTSGGTVVTITGTGFTGASAVSFGGTPATAFTVNSDSQITATAPAHAAGTAQVVVTAPGGPSSAADYLYIAAPVITSVVPDEGPATGGTSVTISGSGLTFTSAVSFGVNPAPFTVLSPTQVVATAPAGAGTVQVTLTTPGGTSSGLPYNYIPAPEI</sequence>
<evidence type="ECO:0000313" key="3">
    <source>
        <dbReference type="EMBL" id="NMH77264.1"/>
    </source>
</evidence>
<dbReference type="InterPro" id="IPR052387">
    <property type="entry name" value="Fibrocystin"/>
</dbReference>
<comment type="caution">
    <text evidence="3">The sequence shown here is derived from an EMBL/GenBank/DDBJ whole genome shotgun (WGS) entry which is preliminary data.</text>
</comment>
<evidence type="ECO:0000313" key="4">
    <source>
        <dbReference type="Proteomes" id="UP001296706"/>
    </source>
</evidence>
<dbReference type="InterPro" id="IPR002909">
    <property type="entry name" value="IPT_dom"/>
</dbReference>
<keyword evidence="1" id="KW-0732">Signal</keyword>
<feature type="domain" description="IPT/TIG" evidence="2">
    <location>
        <begin position="86"/>
        <end position="169"/>
    </location>
</feature>
<proteinExistence type="predicted"/>
<feature type="domain" description="IPT/TIG" evidence="2">
    <location>
        <begin position="254"/>
        <end position="333"/>
    </location>
</feature>
<dbReference type="CDD" id="cd00102">
    <property type="entry name" value="IPT"/>
    <property type="match status" value="4"/>
</dbReference>
<organism evidence="3 4">
    <name type="scientific">Pseudonocardia xinjiangensis</name>
    <dbReference type="NCBI Taxonomy" id="75289"/>
    <lineage>
        <taxon>Bacteria</taxon>
        <taxon>Bacillati</taxon>
        <taxon>Actinomycetota</taxon>
        <taxon>Actinomycetes</taxon>
        <taxon>Pseudonocardiales</taxon>
        <taxon>Pseudonocardiaceae</taxon>
        <taxon>Pseudonocardia</taxon>
    </lineage>
</organism>
<dbReference type="SUPFAM" id="SSF81296">
    <property type="entry name" value="E set domains"/>
    <property type="match status" value="4"/>
</dbReference>
<dbReference type="PANTHER" id="PTHR46769:SF2">
    <property type="entry name" value="FIBROCYSTIN-L ISOFORM 2 PRECURSOR-RELATED"/>
    <property type="match status" value="1"/>
</dbReference>
<dbReference type="InterPro" id="IPR014756">
    <property type="entry name" value="Ig_E-set"/>
</dbReference>
<reference evidence="3 4" key="1">
    <citation type="submission" date="2020-04" db="EMBL/GenBank/DDBJ databases">
        <authorList>
            <person name="Klaysubun C."/>
            <person name="Duangmal K."/>
            <person name="Lipun K."/>
        </authorList>
    </citation>
    <scope>NUCLEOTIDE SEQUENCE [LARGE SCALE GENOMIC DNA]</scope>
    <source>
        <strain evidence="3 4">JCM 11839</strain>
    </source>
</reference>
<dbReference type="EMBL" id="JAAXKY010000021">
    <property type="protein sequence ID" value="NMH77264.1"/>
    <property type="molecule type" value="Genomic_DNA"/>
</dbReference>
<dbReference type="Gene3D" id="2.60.40.10">
    <property type="entry name" value="Immunoglobulins"/>
    <property type="match status" value="4"/>
</dbReference>
<dbReference type="SMART" id="SM00429">
    <property type="entry name" value="IPT"/>
    <property type="match status" value="4"/>
</dbReference>
<gene>
    <name evidence="3" type="ORF">HF577_09190</name>
</gene>
<dbReference type="InterPro" id="IPR013783">
    <property type="entry name" value="Ig-like_fold"/>
</dbReference>
<evidence type="ECO:0000256" key="1">
    <source>
        <dbReference type="ARBA" id="ARBA00022729"/>
    </source>
</evidence>
<dbReference type="Proteomes" id="UP001296706">
    <property type="component" value="Unassembled WGS sequence"/>
</dbReference>
<name>A0ABX1RC79_9PSEU</name>